<evidence type="ECO:0000256" key="3">
    <source>
        <dbReference type="PROSITE-ProRule" id="PRU00339"/>
    </source>
</evidence>
<dbReference type="SUPFAM" id="SSF48452">
    <property type="entry name" value="TPR-like"/>
    <property type="match status" value="1"/>
</dbReference>
<dbReference type="GO" id="GO:0006620">
    <property type="term" value="P:post-translational protein targeting to endoplasmic reticulum membrane"/>
    <property type="evidence" value="ECO:0007669"/>
    <property type="project" value="TreeGrafter"/>
</dbReference>
<dbReference type="InterPro" id="IPR019734">
    <property type="entry name" value="TPR_rpt"/>
</dbReference>
<evidence type="ECO:0000313" key="6">
    <source>
        <dbReference type="Proteomes" id="UP000663828"/>
    </source>
</evidence>
<dbReference type="PROSITE" id="PS50005">
    <property type="entry name" value="TPR"/>
    <property type="match status" value="2"/>
</dbReference>
<evidence type="ECO:0000256" key="2">
    <source>
        <dbReference type="ARBA" id="ARBA00022803"/>
    </source>
</evidence>
<keyword evidence="6" id="KW-1185">Reference proteome</keyword>
<sequence>MRQQADKLKNEGNDFVKQEKYKEALEAYNAAIQIDGNNAIYYCNRAAAHNKLNNNDQALADCFRSIEIDPNYSKAYGRLGVIYLSLDRVHEALDAYKKAHALEPNSETYKQSIRICEDRLIGAPGGAAPGAAVGGPNMQSMFGSLLGGMGGAGGPDMMSFLNNPSLMNMAMQFVQNPQVQGLMANLVTNLNSEEGGDVGLETLLQTGQRMASEISASNPELLESLRRNVANQNQPGGSNNSNESPNSHQNTDQNKPGSS</sequence>
<feature type="repeat" description="TPR" evidence="3">
    <location>
        <begin position="5"/>
        <end position="38"/>
    </location>
</feature>
<feature type="compositionally biased region" description="Low complexity" evidence="4">
    <location>
        <begin position="231"/>
        <end position="250"/>
    </location>
</feature>
<dbReference type="PANTHER" id="PTHR45831:SF2">
    <property type="entry name" value="LD24721P"/>
    <property type="match status" value="1"/>
</dbReference>
<dbReference type="Pfam" id="PF00515">
    <property type="entry name" value="TPR_1"/>
    <property type="match status" value="1"/>
</dbReference>
<evidence type="ECO:0000256" key="4">
    <source>
        <dbReference type="SAM" id="MobiDB-lite"/>
    </source>
</evidence>
<protein>
    <submittedName>
        <fullName evidence="5">Uncharacterized protein</fullName>
    </submittedName>
</protein>
<dbReference type="SMART" id="SM00028">
    <property type="entry name" value="TPR"/>
    <property type="match status" value="3"/>
</dbReference>
<reference evidence="5" key="1">
    <citation type="submission" date="2021-02" db="EMBL/GenBank/DDBJ databases">
        <authorList>
            <person name="Nowell W R."/>
        </authorList>
    </citation>
    <scope>NUCLEOTIDE SEQUENCE</scope>
</reference>
<feature type="region of interest" description="Disordered" evidence="4">
    <location>
        <begin position="226"/>
        <end position="259"/>
    </location>
</feature>
<gene>
    <name evidence="5" type="ORF">XAT740_LOCUS51648</name>
</gene>
<dbReference type="GO" id="GO:0016020">
    <property type="term" value="C:membrane"/>
    <property type="evidence" value="ECO:0007669"/>
    <property type="project" value="TreeGrafter"/>
</dbReference>
<keyword evidence="2 3" id="KW-0802">TPR repeat</keyword>
<name>A0A816D2X0_ADIRI</name>
<proteinExistence type="predicted"/>
<accession>A0A816D2X0</accession>
<feature type="repeat" description="TPR" evidence="3">
    <location>
        <begin position="73"/>
        <end position="106"/>
    </location>
</feature>
<comment type="caution">
    <text evidence="5">The sequence shown here is derived from an EMBL/GenBank/DDBJ whole genome shotgun (WGS) entry which is preliminary data.</text>
</comment>
<dbReference type="InterPro" id="IPR011990">
    <property type="entry name" value="TPR-like_helical_dom_sf"/>
</dbReference>
<evidence type="ECO:0000313" key="5">
    <source>
        <dbReference type="EMBL" id="CAF1630990.1"/>
    </source>
</evidence>
<dbReference type="GO" id="GO:0060090">
    <property type="term" value="F:molecular adaptor activity"/>
    <property type="evidence" value="ECO:0007669"/>
    <property type="project" value="TreeGrafter"/>
</dbReference>
<dbReference type="InterPro" id="IPR047150">
    <property type="entry name" value="SGT"/>
</dbReference>
<dbReference type="PROSITE" id="PS50293">
    <property type="entry name" value="TPR_REGION"/>
    <property type="match status" value="1"/>
</dbReference>
<organism evidence="5 6">
    <name type="scientific">Adineta ricciae</name>
    <name type="common">Rotifer</name>
    <dbReference type="NCBI Taxonomy" id="249248"/>
    <lineage>
        <taxon>Eukaryota</taxon>
        <taxon>Metazoa</taxon>
        <taxon>Spiralia</taxon>
        <taxon>Gnathifera</taxon>
        <taxon>Rotifera</taxon>
        <taxon>Eurotatoria</taxon>
        <taxon>Bdelloidea</taxon>
        <taxon>Adinetida</taxon>
        <taxon>Adinetidae</taxon>
        <taxon>Adineta</taxon>
    </lineage>
</organism>
<keyword evidence="1" id="KW-0677">Repeat</keyword>
<dbReference type="Gene3D" id="1.25.40.10">
    <property type="entry name" value="Tetratricopeptide repeat domain"/>
    <property type="match status" value="1"/>
</dbReference>
<evidence type="ECO:0000256" key="1">
    <source>
        <dbReference type="ARBA" id="ARBA00022737"/>
    </source>
</evidence>
<dbReference type="Pfam" id="PF13414">
    <property type="entry name" value="TPR_11"/>
    <property type="match status" value="1"/>
</dbReference>
<dbReference type="GO" id="GO:0072380">
    <property type="term" value="C:TRC complex"/>
    <property type="evidence" value="ECO:0007669"/>
    <property type="project" value="TreeGrafter"/>
</dbReference>
<dbReference type="EMBL" id="CAJNOR010008273">
    <property type="protein sequence ID" value="CAF1630990.1"/>
    <property type="molecule type" value="Genomic_DNA"/>
</dbReference>
<dbReference type="AlphaFoldDB" id="A0A816D2X0"/>
<dbReference type="PANTHER" id="PTHR45831">
    <property type="entry name" value="LD24721P"/>
    <property type="match status" value="1"/>
</dbReference>
<dbReference type="Proteomes" id="UP000663828">
    <property type="component" value="Unassembled WGS sequence"/>
</dbReference>